<protein>
    <submittedName>
        <fullName evidence="2">Uncharacterized protein</fullName>
    </submittedName>
</protein>
<dbReference type="Gene3D" id="6.20.50.20">
    <property type="match status" value="1"/>
</dbReference>
<dbReference type="InParanoid" id="A0A068UGM5"/>
<feature type="region of interest" description="Disordered" evidence="1">
    <location>
        <begin position="206"/>
        <end position="351"/>
    </location>
</feature>
<feature type="compositionally biased region" description="Basic residues" evidence="1">
    <location>
        <begin position="227"/>
        <end position="236"/>
    </location>
</feature>
<dbReference type="OrthoDB" id="1937463at2759"/>
<dbReference type="PhylomeDB" id="A0A068UGM5"/>
<name>A0A068UGM5_COFCA</name>
<dbReference type="Pfam" id="PF04032">
    <property type="entry name" value="Rpr2"/>
    <property type="match status" value="1"/>
</dbReference>
<gene>
    <name evidence="2" type="ORF">GSCOC_T00024934001</name>
</gene>
<evidence type="ECO:0000313" key="3">
    <source>
        <dbReference type="Proteomes" id="UP000295252"/>
    </source>
</evidence>
<dbReference type="Proteomes" id="UP000295252">
    <property type="component" value="Chromosome II"/>
</dbReference>
<feature type="region of interest" description="Disordered" evidence="1">
    <location>
        <begin position="1"/>
        <end position="45"/>
    </location>
</feature>
<proteinExistence type="predicted"/>
<reference evidence="3" key="1">
    <citation type="journal article" date="2014" name="Science">
        <title>The coffee genome provides insight into the convergent evolution of caffeine biosynthesis.</title>
        <authorList>
            <person name="Denoeud F."/>
            <person name="Carretero-Paulet L."/>
            <person name="Dereeper A."/>
            <person name="Droc G."/>
            <person name="Guyot R."/>
            <person name="Pietrella M."/>
            <person name="Zheng C."/>
            <person name="Alberti A."/>
            <person name="Anthony F."/>
            <person name="Aprea G."/>
            <person name="Aury J.M."/>
            <person name="Bento P."/>
            <person name="Bernard M."/>
            <person name="Bocs S."/>
            <person name="Campa C."/>
            <person name="Cenci A."/>
            <person name="Combes M.C."/>
            <person name="Crouzillat D."/>
            <person name="Da Silva C."/>
            <person name="Daddiego L."/>
            <person name="De Bellis F."/>
            <person name="Dussert S."/>
            <person name="Garsmeur O."/>
            <person name="Gayraud T."/>
            <person name="Guignon V."/>
            <person name="Jahn K."/>
            <person name="Jamilloux V."/>
            <person name="Joet T."/>
            <person name="Labadie K."/>
            <person name="Lan T."/>
            <person name="Leclercq J."/>
            <person name="Lepelley M."/>
            <person name="Leroy T."/>
            <person name="Li L.T."/>
            <person name="Librado P."/>
            <person name="Lopez L."/>
            <person name="Munoz A."/>
            <person name="Noel B."/>
            <person name="Pallavicini A."/>
            <person name="Perrotta G."/>
            <person name="Poncet V."/>
            <person name="Pot D."/>
            <person name="Priyono X."/>
            <person name="Rigoreau M."/>
            <person name="Rouard M."/>
            <person name="Rozas J."/>
            <person name="Tranchant-Dubreuil C."/>
            <person name="VanBuren R."/>
            <person name="Zhang Q."/>
            <person name="Andrade A.C."/>
            <person name="Argout X."/>
            <person name="Bertrand B."/>
            <person name="de Kochko A."/>
            <person name="Graziosi G."/>
            <person name="Henry R.J."/>
            <person name="Jayarama X."/>
            <person name="Ming R."/>
            <person name="Nagai C."/>
            <person name="Rounsley S."/>
            <person name="Sankoff D."/>
            <person name="Giuliano G."/>
            <person name="Albert V.A."/>
            <person name="Wincker P."/>
            <person name="Lashermes P."/>
        </authorList>
    </citation>
    <scope>NUCLEOTIDE SEQUENCE [LARGE SCALE GENOMIC DNA]</scope>
    <source>
        <strain evidence="3">cv. DH200-94</strain>
    </source>
</reference>
<feature type="region of interest" description="Disordered" evidence="1">
    <location>
        <begin position="151"/>
        <end position="185"/>
    </location>
</feature>
<dbReference type="EMBL" id="HG739110">
    <property type="protein sequence ID" value="CDP07621.1"/>
    <property type="molecule type" value="Genomic_DNA"/>
</dbReference>
<dbReference type="GO" id="GO:0006396">
    <property type="term" value="P:RNA processing"/>
    <property type="evidence" value="ECO:0007669"/>
    <property type="project" value="InterPro"/>
</dbReference>
<dbReference type="Gramene" id="CDP07621">
    <property type="protein sequence ID" value="CDP07621"/>
    <property type="gene ID" value="GSCOC_T00024934001"/>
</dbReference>
<dbReference type="FunCoup" id="A0A068UGM5">
    <property type="interactions" value="260"/>
</dbReference>
<sequence length="375" mass="40981">MGKKKNSSTAAAAAISSQPHLQQAPSGTMREESSGKKQSSVNPKSMLKLDHLKNLAIWATAEASVSSLGAFFGHRLAATAEALGVPPDPSLFSCQRCESILQPGYNCTVRIEKIKPNPKRRRKKRSLSIENSVVYSCHFCSHRNLKRGTPKGYMKELCPSKPKVSSKSDPTKSSHPKFAKAKVITASKNDPMSKVDGIASQKIINKDPVNDSSTTPSAKVETLLDTRKRKRTRSGSKKIVESESSSVPVDAKKASIPSSKRKRKSWTTSKNDPMSKVDGIASQKIINKDPVNDSSTTPSAKVETLLDTRKRKRTRSGSKKIVESESSSVPVDAKKASIPSSKRKRKSWTSLKDIAECSDQDSSRNFTNLAIPFRI</sequence>
<feature type="compositionally biased region" description="Basic residues" evidence="1">
    <location>
        <begin position="309"/>
        <end position="318"/>
    </location>
</feature>
<dbReference type="PANTHER" id="PTHR36072">
    <property type="entry name" value="OS01G0541600 PROTEIN"/>
    <property type="match status" value="1"/>
</dbReference>
<evidence type="ECO:0000313" key="2">
    <source>
        <dbReference type="EMBL" id="CDP07621.1"/>
    </source>
</evidence>
<evidence type="ECO:0000256" key="1">
    <source>
        <dbReference type="SAM" id="MobiDB-lite"/>
    </source>
</evidence>
<keyword evidence="3" id="KW-1185">Reference proteome</keyword>
<feature type="compositionally biased region" description="Low complexity" evidence="1">
    <location>
        <begin position="159"/>
        <end position="173"/>
    </location>
</feature>
<dbReference type="InterPro" id="IPR007175">
    <property type="entry name" value="Rpr2/Snm1/Rpp21"/>
</dbReference>
<organism evidence="2 3">
    <name type="scientific">Coffea canephora</name>
    <name type="common">Robusta coffee</name>
    <dbReference type="NCBI Taxonomy" id="49390"/>
    <lineage>
        <taxon>Eukaryota</taxon>
        <taxon>Viridiplantae</taxon>
        <taxon>Streptophyta</taxon>
        <taxon>Embryophyta</taxon>
        <taxon>Tracheophyta</taxon>
        <taxon>Spermatophyta</taxon>
        <taxon>Magnoliopsida</taxon>
        <taxon>eudicotyledons</taxon>
        <taxon>Gunneridae</taxon>
        <taxon>Pentapetalae</taxon>
        <taxon>asterids</taxon>
        <taxon>lamiids</taxon>
        <taxon>Gentianales</taxon>
        <taxon>Rubiaceae</taxon>
        <taxon>Ixoroideae</taxon>
        <taxon>Gardenieae complex</taxon>
        <taxon>Bertiereae - Coffeeae clade</taxon>
        <taxon>Coffeeae</taxon>
        <taxon>Coffea</taxon>
    </lineage>
</organism>
<dbReference type="AlphaFoldDB" id="A0A068UGM5"/>
<feature type="compositionally biased region" description="Low complexity" evidence="1">
    <location>
        <begin position="7"/>
        <end position="17"/>
    </location>
</feature>
<dbReference type="OMA" id="IVETWAD"/>
<dbReference type="STRING" id="49390.A0A068UGM5"/>
<accession>A0A068UGM5</accession>
<dbReference type="PANTHER" id="PTHR36072:SF2">
    <property type="entry name" value="OS01G0531000 PROTEIN"/>
    <property type="match status" value="1"/>
</dbReference>